<dbReference type="Proteomes" id="UP001160148">
    <property type="component" value="Unassembled WGS sequence"/>
</dbReference>
<sequence>MTAAAAVLLRQRGGGGGVDQPVTATSGDDDGRAGGRGRAGCACPSLAALPHLTILRSPQPPSCRALLPPATVTVADVMTQHTVINVRQMGMANANGNDSFFDGR</sequence>
<proteinExistence type="predicted"/>
<reference evidence="2 3" key="1">
    <citation type="submission" date="2023-01" db="EMBL/GenBank/DDBJ databases">
        <authorList>
            <person name="Whitehead M."/>
        </authorList>
    </citation>
    <scope>NUCLEOTIDE SEQUENCE [LARGE SCALE GENOMIC DNA]</scope>
</reference>
<accession>A0AAV0X621</accession>
<comment type="caution">
    <text evidence="2">The sequence shown here is derived from an EMBL/GenBank/DDBJ whole genome shotgun (WGS) entry which is preliminary data.</text>
</comment>
<dbReference type="EMBL" id="CARXXK010000003">
    <property type="protein sequence ID" value="CAI6363496.1"/>
    <property type="molecule type" value="Genomic_DNA"/>
</dbReference>
<evidence type="ECO:0000313" key="3">
    <source>
        <dbReference type="Proteomes" id="UP001160148"/>
    </source>
</evidence>
<keyword evidence="3" id="KW-1185">Reference proteome</keyword>
<organism evidence="2 3">
    <name type="scientific">Macrosiphum euphorbiae</name>
    <name type="common">potato aphid</name>
    <dbReference type="NCBI Taxonomy" id="13131"/>
    <lineage>
        <taxon>Eukaryota</taxon>
        <taxon>Metazoa</taxon>
        <taxon>Ecdysozoa</taxon>
        <taxon>Arthropoda</taxon>
        <taxon>Hexapoda</taxon>
        <taxon>Insecta</taxon>
        <taxon>Pterygota</taxon>
        <taxon>Neoptera</taxon>
        <taxon>Paraneoptera</taxon>
        <taxon>Hemiptera</taxon>
        <taxon>Sternorrhyncha</taxon>
        <taxon>Aphidomorpha</taxon>
        <taxon>Aphidoidea</taxon>
        <taxon>Aphididae</taxon>
        <taxon>Macrosiphini</taxon>
        <taxon>Macrosiphum</taxon>
    </lineage>
</organism>
<name>A0AAV0X621_9HEMI</name>
<evidence type="ECO:0000313" key="2">
    <source>
        <dbReference type="EMBL" id="CAI6363496.1"/>
    </source>
</evidence>
<protein>
    <submittedName>
        <fullName evidence="2">Uncharacterized protein</fullName>
    </submittedName>
</protein>
<evidence type="ECO:0000256" key="1">
    <source>
        <dbReference type="SAM" id="MobiDB-lite"/>
    </source>
</evidence>
<gene>
    <name evidence="2" type="ORF">MEUPH1_LOCUS18438</name>
</gene>
<dbReference type="AlphaFoldDB" id="A0AAV0X621"/>
<feature type="region of interest" description="Disordered" evidence="1">
    <location>
        <begin position="9"/>
        <end position="37"/>
    </location>
</feature>